<feature type="region of interest" description="Disordered" evidence="1">
    <location>
        <begin position="56"/>
        <end position="98"/>
    </location>
</feature>
<dbReference type="EMBL" id="CAJPEX010004524">
    <property type="protein sequence ID" value="CAG0923077.1"/>
    <property type="molecule type" value="Genomic_DNA"/>
</dbReference>
<evidence type="ECO:0000313" key="4">
    <source>
        <dbReference type="Proteomes" id="UP000678499"/>
    </source>
</evidence>
<dbReference type="EMBL" id="OA886561">
    <property type="protein sequence ID" value="CAD7282925.1"/>
    <property type="molecule type" value="Genomic_DNA"/>
</dbReference>
<sequence length="805" mass="90494">MFLVSRLSRGRNGLLISIVLLAFLLGFLSSNCVDAARSKKSSGISLFGGSSSRLYSPFDDNNDDDDDEDYNSMDQAEEQCDGDSCGSDSDPRPGMRGRRDFGLRDDGASWHWYLLWGSLLFGTLAALGSGAPYAQILLKSQVVDKFKPMFGGHDKFDPEDELSESETDDDDAVPPAEPPNEDFEEEVISKSEYLSLVDDFKSEPKATFSWCQMRGLLRSKCPYCDSKQVTIPSCHLHDSVDSCMDNIMLFMQMHWVSQDCVSGGQFHCSHCSGKIHVLDGTWFDAAPVEIWKALGIPFHWATCHGPHVASRTLDLPLDTTLAWYKRCRDVSDMALRTCEPPGEQQPLGKDHYTHHDHVACPLFRLGGPGQVVEVDVVDKDLLLADKFVLLCVDRDSGRALAVPTRAKSARAVQQVLTKKLREGTSIVLAQGNQNQSKLFVLPALREKMAQVLGGRREPVPEDMLSVYVSQAVWARQHEDCTYDHFRIMELAPFEEEIMSLKDQFKPEMLEKGYQWCQDRGLVAQACSNCNTKLELSTKIKDNTCVGYCPNCQSTCDPLAGTWFEECELDPWASIAILFYWAVGYTYPQAASRIQVSPSIARAAYAKCVKFSEKALALCKDELYLDVPTKHYETHQHQACPQFKIGGKGKKVEVAVVGKNQLVKDNFAIIGAEVGSWRCFVLPSSIINKTLVDFAMHQRVREGSIVYHPLSLYHGGDRTQYLPQTFMPQGTAVASTEDRKVSVEHVDKVRDEMRANVPELLSAWDYYVFVVQYMYNKKFWFSPSESFRRILEHIAEVYNNSPEMTA</sequence>
<organism evidence="3">
    <name type="scientific">Notodromas monacha</name>
    <dbReference type="NCBI Taxonomy" id="399045"/>
    <lineage>
        <taxon>Eukaryota</taxon>
        <taxon>Metazoa</taxon>
        <taxon>Ecdysozoa</taxon>
        <taxon>Arthropoda</taxon>
        <taxon>Crustacea</taxon>
        <taxon>Oligostraca</taxon>
        <taxon>Ostracoda</taxon>
        <taxon>Podocopa</taxon>
        <taxon>Podocopida</taxon>
        <taxon>Cypridocopina</taxon>
        <taxon>Cypridoidea</taxon>
        <taxon>Cyprididae</taxon>
        <taxon>Notodromas</taxon>
    </lineage>
</organism>
<accession>A0A7R9GIY4</accession>
<gene>
    <name evidence="3" type="ORF">NMOB1V02_LOCUS10543</name>
</gene>
<protein>
    <submittedName>
        <fullName evidence="3">Uncharacterized protein</fullName>
    </submittedName>
</protein>
<keyword evidence="2" id="KW-0732">Signal</keyword>
<dbReference type="AlphaFoldDB" id="A0A7R9GIY4"/>
<proteinExistence type="predicted"/>
<feature type="compositionally biased region" description="Acidic residues" evidence="1">
    <location>
        <begin position="157"/>
        <end position="172"/>
    </location>
</feature>
<evidence type="ECO:0000256" key="1">
    <source>
        <dbReference type="SAM" id="MobiDB-lite"/>
    </source>
</evidence>
<feature type="signal peptide" evidence="2">
    <location>
        <begin position="1"/>
        <end position="35"/>
    </location>
</feature>
<keyword evidence="4" id="KW-1185">Reference proteome</keyword>
<feature type="region of interest" description="Disordered" evidence="1">
    <location>
        <begin position="154"/>
        <end position="184"/>
    </location>
</feature>
<evidence type="ECO:0000256" key="2">
    <source>
        <dbReference type="SAM" id="SignalP"/>
    </source>
</evidence>
<evidence type="ECO:0000313" key="3">
    <source>
        <dbReference type="EMBL" id="CAD7282925.1"/>
    </source>
</evidence>
<name>A0A7R9GIY4_9CRUS</name>
<feature type="compositionally biased region" description="Basic and acidic residues" evidence="1">
    <location>
        <begin position="89"/>
        <end position="98"/>
    </location>
</feature>
<feature type="chain" id="PRO_5036210828" evidence="2">
    <location>
        <begin position="36"/>
        <end position="805"/>
    </location>
</feature>
<dbReference type="Proteomes" id="UP000678499">
    <property type="component" value="Unassembled WGS sequence"/>
</dbReference>
<reference evidence="3" key="1">
    <citation type="submission" date="2020-11" db="EMBL/GenBank/DDBJ databases">
        <authorList>
            <person name="Tran Van P."/>
        </authorList>
    </citation>
    <scope>NUCLEOTIDE SEQUENCE</scope>
</reference>
<feature type="compositionally biased region" description="Acidic residues" evidence="1">
    <location>
        <begin position="60"/>
        <end position="81"/>
    </location>
</feature>